<name>W4LVV4_ENTF1</name>
<dbReference type="Pfam" id="PF13649">
    <property type="entry name" value="Methyltransf_25"/>
    <property type="match status" value="1"/>
</dbReference>
<dbReference type="InterPro" id="IPR029063">
    <property type="entry name" value="SAM-dependent_MTases_sf"/>
</dbReference>
<keyword evidence="3" id="KW-1185">Reference proteome</keyword>
<dbReference type="EMBL" id="AZHW01000165">
    <property type="protein sequence ID" value="ETX02239.1"/>
    <property type="molecule type" value="Genomic_DNA"/>
</dbReference>
<dbReference type="InterPro" id="IPR041698">
    <property type="entry name" value="Methyltransf_25"/>
</dbReference>
<evidence type="ECO:0000313" key="3">
    <source>
        <dbReference type="Proteomes" id="UP000019141"/>
    </source>
</evidence>
<comment type="caution">
    <text evidence="2">The sequence shown here is derived from an EMBL/GenBank/DDBJ whole genome shotgun (WGS) entry which is preliminary data.</text>
</comment>
<protein>
    <recommendedName>
        <fullName evidence="1">Methyltransferase domain-containing protein</fullName>
    </recommendedName>
</protein>
<gene>
    <name evidence="2" type="ORF">ETSY1_04305</name>
</gene>
<dbReference type="PANTHER" id="PTHR43591">
    <property type="entry name" value="METHYLTRANSFERASE"/>
    <property type="match status" value="1"/>
</dbReference>
<evidence type="ECO:0000259" key="1">
    <source>
        <dbReference type="Pfam" id="PF13649"/>
    </source>
</evidence>
<proteinExistence type="predicted"/>
<organism evidence="2 3">
    <name type="scientific">Entotheonella factor</name>
    <dbReference type="NCBI Taxonomy" id="1429438"/>
    <lineage>
        <taxon>Bacteria</taxon>
        <taxon>Pseudomonadati</taxon>
        <taxon>Nitrospinota/Tectimicrobiota group</taxon>
        <taxon>Candidatus Tectimicrobiota</taxon>
        <taxon>Candidatus Entotheonellia</taxon>
        <taxon>Candidatus Entotheonellales</taxon>
        <taxon>Candidatus Entotheonellaceae</taxon>
        <taxon>Candidatus Entotheonella</taxon>
    </lineage>
</organism>
<evidence type="ECO:0000313" key="2">
    <source>
        <dbReference type="EMBL" id="ETX02239.1"/>
    </source>
</evidence>
<dbReference type="SUPFAM" id="SSF53335">
    <property type="entry name" value="S-adenosyl-L-methionine-dependent methyltransferases"/>
    <property type="match status" value="1"/>
</dbReference>
<dbReference type="CDD" id="cd02440">
    <property type="entry name" value="AdoMet_MTases"/>
    <property type="match status" value="1"/>
</dbReference>
<dbReference type="AlphaFoldDB" id="W4LVV4"/>
<feature type="domain" description="Methyltransferase" evidence="1">
    <location>
        <begin position="50"/>
        <end position="147"/>
    </location>
</feature>
<accession>W4LVV4</accession>
<dbReference type="Gene3D" id="2.20.25.110">
    <property type="entry name" value="S-adenosyl-L-methionine-dependent methyltransferases"/>
    <property type="match status" value="1"/>
</dbReference>
<dbReference type="Gene3D" id="3.40.50.150">
    <property type="entry name" value="Vaccinia Virus protein VP39"/>
    <property type="match status" value="1"/>
</dbReference>
<dbReference type="Proteomes" id="UP000019141">
    <property type="component" value="Unassembled WGS sequence"/>
</dbReference>
<dbReference type="HOGENOM" id="CLU_069129_1_2_7"/>
<sequence>MIHVASDWWQTLFDEVYLITDAPFVDNPALTQQEVEVVSKLLHLQPSDRILDLCGGQGRHSIELARHVYPHTIVLDYAPFLLQRGRQSAVEADLHVMFCRGDARVLPLPDNCLDVVLLMANSFGYLANAAEDQQILNEIARVLMPGGRFLLDLTDYDHVRQHFRPHSWHEATDDVVVCWQREWEGDVIRVREMVLSKTSGLLRDRGYAERLYQPDQLRKLLHLAGLTNFQLHPDAFIHDPDANTDYGLATHRMIITVNKV</sequence>
<reference evidence="2 3" key="1">
    <citation type="journal article" date="2014" name="Nature">
        <title>An environmental bacterial taxon with a large and distinct metabolic repertoire.</title>
        <authorList>
            <person name="Wilson M.C."/>
            <person name="Mori T."/>
            <person name="Ruckert C."/>
            <person name="Uria A.R."/>
            <person name="Helf M.J."/>
            <person name="Takada K."/>
            <person name="Gernert C."/>
            <person name="Steffens U.A."/>
            <person name="Heycke N."/>
            <person name="Schmitt S."/>
            <person name="Rinke C."/>
            <person name="Helfrich E.J."/>
            <person name="Brachmann A.O."/>
            <person name="Gurgui C."/>
            <person name="Wakimoto T."/>
            <person name="Kracht M."/>
            <person name="Crusemann M."/>
            <person name="Hentschel U."/>
            <person name="Abe I."/>
            <person name="Matsunaga S."/>
            <person name="Kalinowski J."/>
            <person name="Takeyama H."/>
            <person name="Piel J."/>
        </authorList>
    </citation>
    <scope>NUCLEOTIDE SEQUENCE [LARGE SCALE GENOMIC DNA]</scope>
    <source>
        <strain evidence="3">TSY1</strain>
    </source>
</reference>